<protein>
    <recommendedName>
        <fullName evidence="1">4Fe-4S ferredoxin-type domain-containing protein</fullName>
    </recommendedName>
</protein>
<name>A0AAN0VJ53_9RHOB</name>
<dbReference type="PROSITE" id="PS51379">
    <property type="entry name" value="4FE4S_FER_2"/>
    <property type="match status" value="1"/>
</dbReference>
<evidence type="ECO:0000313" key="2">
    <source>
        <dbReference type="EMBL" id="AII87907.1"/>
    </source>
</evidence>
<dbReference type="RefSeq" id="WP_044050538.1">
    <property type="nucleotide sequence ID" value="NZ_CP003984.1"/>
</dbReference>
<feature type="domain" description="4Fe-4S ferredoxin-type" evidence="1">
    <location>
        <begin position="123"/>
        <end position="156"/>
    </location>
</feature>
<evidence type="ECO:0000259" key="1">
    <source>
        <dbReference type="PROSITE" id="PS51379"/>
    </source>
</evidence>
<reference evidence="2 3" key="1">
    <citation type="journal article" date="2014" name="ISME J.">
        <title>Adaptation of an abundant Roseobacter RCA organism to pelagic systems revealed by genomic and transcriptomic analyses.</title>
        <authorList>
            <person name="Voget S."/>
            <person name="Wemheuer B."/>
            <person name="Brinkhoff T."/>
            <person name="Vollmers J."/>
            <person name="Dietrich S."/>
            <person name="Giebel H.A."/>
            <person name="Beardsley C."/>
            <person name="Sardemann C."/>
            <person name="Bakenhus I."/>
            <person name="Billerbeck S."/>
            <person name="Daniel R."/>
            <person name="Simon M."/>
        </authorList>
    </citation>
    <scope>NUCLEOTIDE SEQUENCE [LARGE SCALE GENOMIC DNA]</scope>
    <source>
        <strain evidence="2 3">RCA23</strain>
    </source>
</reference>
<keyword evidence="3" id="KW-1185">Reference proteome</keyword>
<dbReference type="Proteomes" id="UP000028680">
    <property type="component" value="Chromosome"/>
</dbReference>
<proteinExistence type="predicted"/>
<accession>A0AAN0VJ53</accession>
<gene>
    <name evidence="2" type="ORF">RCA23_c23850</name>
</gene>
<organism evidence="2 3">
    <name type="scientific">Planktomarina temperata RCA23</name>
    <dbReference type="NCBI Taxonomy" id="666509"/>
    <lineage>
        <taxon>Bacteria</taxon>
        <taxon>Pseudomonadati</taxon>
        <taxon>Pseudomonadota</taxon>
        <taxon>Alphaproteobacteria</taxon>
        <taxon>Rhodobacterales</taxon>
        <taxon>Paracoccaceae</taxon>
        <taxon>Planktomarina</taxon>
    </lineage>
</organism>
<dbReference type="EMBL" id="CP003984">
    <property type="protein sequence ID" value="AII87907.1"/>
    <property type="molecule type" value="Genomic_DNA"/>
</dbReference>
<dbReference type="InterPro" id="IPR017896">
    <property type="entry name" value="4Fe4S_Fe-S-bd"/>
</dbReference>
<sequence>MTYDDLLRRLQAEQLTIFGSLRGAQGTILLLGPHEPGFWPVLCDSPEWQDGAADPVDRWSRRMITGLADRLGAQVHFPFGAEPAPFLTWAMASDRAWVSPVGMLVQAEAGLMVSYRGALEFNWHIETPDAPPRPCTGCAKPCTTACPVGALQGAQYDVEACRSYVRSDPAQRCLTHGCLARRACPVSQTYARNVEQSAYHMREFLN</sequence>
<dbReference type="AlphaFoldDB" id="A0AAN0VJ53"/>
<dbReference type="KEGG" id="ptp:RCA23_c23850"/>
<evidence type="ECO:0000313" key="3">
    <source>
        <dbReference type="Proteomes" id="UP000028680"/>
    </source>
</evidence>